<name>A0A450XIM0_9GAMM</name>
<dbReference type="InterPro" id="IPR050306">
    <property type="entry name" value="PfkB_Carbo_kinase"/>
</dbReference>
<dbReference type="SUPFAM" id="SSF53613">
    <property type="entry name" value="Ribokinase-like"/>
    <property type="match status" value="1"/>
</dbReference>
<accession>A0A450XIM0</accession>
<evidence type="ECO:0000256" key="5">
    <source>
        <dbReference type="ARBA" id="ARBA00022840"/>
    </source>
</evidence>
<dbReference type="InterPro" id="IPR011611">
    <property type="entry name" value="PfkB_dom"/>
</dbReference>
<dbReference type="PANTHER" id="PTHR43085">
    <property type="entry name" value="HEXOKINASE FAMILY MEMBER"/>
    <property type="match status" value="1"/>
</dbReference>
<evidence type="ECO:0000256" key="1">
    <source>
        <dbReference type="ARBA" id="ARBA00010688"/>
    </source>
</evidence>
<evidence type="ECO:0000256" key="3">
    <source>
        <dbReference type="ARBA" id="ARBA00022741"/>
    </source>
</evidence>
<protein>
    <submittedName>
        <fullName evidence="7">Fructokinase</fullName>
    </submittedName>
</protein>
<dbReference type="AlphaFoldDB" id="A0A450XIM0"/>
<proteinExistence type="inferred from homology"/>
<keyword evidence="4 7" id="KW-0418">Kinase</keyword>
<dbReference type="GO" id="GO:0005524">
    <property type="term" value="F:ATP binding"/>
    <property type="evidence" value="ECO:0007669"/>
    <property type="project" value="UniProtKB-KW"/>
</dbReference>
<dbReference type="EMBL" id="CAADFQ010000008">
    <property type="protein sequence ID" value="VFK29116.1"/>
    <property type="molecule type" value="Genomic_DNA"/>
</dbReference>
<evidence type="ECO:0000256" key="2">
    <source>
        <dbReference type="ARBA" id="ARBA00022679"/>
    </source>
</evidence>
<organism evidence="7">
    <name type="scientific">Candidatus Kentrum sp. MB</name>
    <dbReference type="NCBI Taxonomy" id="2138164"/>
    <lineage>
        <taxon>Bacteria</taxon>
        <taxon>Pseudomonadati</taxon>
        <taxon>Pseudomonadota</taxon>
        <taxon>Gammaproteobacteria</taxon>
        <taxon>Candidatus Kentrum</taxon>
    </lineage>
</organism>
<evidence type="ECO:0000313" key="7">
    <source>
        <dbReference type="EMBL" id="VFK29116.1"/>
    </source>
</evidence>
<dbReference type="PANTHER" id="PTHR43085:SF1">
    <property type="entry name" value="PSEUDOURIDINE KINASE-RELATED"/>
    <property type="match status" value="1"/>
</dbReference>
<evidence type="ECO:0000256" key="4">
    <source>
        <dbReference type="ARBA" id="ARBA00022777"/>
    </source>
</evidence>
<keyword evidence="2" id="KW-0808">Transferase</keyword>
<gene>
    <name evidence="8" type="ORF">BECKMB1821H_GA0114242_100836</name>
    <name evidence="7" type="ORF">BECKMB1821I_GA0114274_100837</name>
</gene>
<dbReference type="Gene3D" id="3.40.1190.20">
    <property type="match status" value="1"/>
</dbReference>
<dbReference type="InterPro" id="IPR029056">
    <property type="entry name" value="Ribokinase-like"/>
</dbReference>
<feature type="domain" description="Carbohydrate kinase PfkB" evidence="6">
    <location>
        <begin position="23"/>
        <end position="297"/>
    </location>
</feature>
<dbReference type="Pfam" id="PF00294">
    <property type="entry name" value="PfkB"/>
    <property type="match status" value="1"/>
</dbReference>
<reference evidence="7" key="1">
    <citation type="submission" date="2019-02" db="EMBL/GenBank/DDBJ databases">
        <authorList>
            <person name="Gruber-Vodicka R. H."/>
            <person name="Seah K. B. B."/>
        </authorList>
    </citation>
    <scope>NUCLEOTIDE SEQUENCE</scope>
    <source>
        <strain evidence="8">BECK_BZ198</strain>
        <strain evidence="7">BECK_BZ199</strain>
    </source>
</reference>
<keyword evidence="5" id="KW-0067">ATP-binding</keyword>
<dbReference type="GO" id="GO:0016301">
    <property type="term" value="F:kinase activity"/>
    <property type="evidence" value="ECO:0007669"/>
    <property type="project" value="UniProtKB-KW"/>
</dbReference>
<keyword evidence="3" id="KW-0547">Nucleotide-binding</keyword>
<evidence type="ECO:0000259" key="6">
    <source>
        <dbReference type="Pfam" id="PF00294"/>
    </source>
</evidence>
<comment type="similarity">
    <text evidence="1">Belongs to the carbohydrate kinase PfkB family.</text>
</comment>
<evidence type="ECO:0000313" key="8">
    <source>
        <dbReference type="EMBL" id="VFK74677.1"/>
    </source>
</evidence>
<sequence>MHQETPGNRPIILGEVLFDQFPSGESILGGAPFNVAWHLQGFGASPLFISRIGEDHTGAKVHRAMQDWGMDCSALQRDANYPTGAVQVSLNNGEPSFQILPDQAYDYIDAEAAARSAQGTIIHNGGLLYHGTLILRTGRGVLEQLLANTTLPVFVDVNLRDPWWNASDHLPSILARARWLKVNDAELTILANHPDQQGNSLEETARRIRSAYDVELLIVTRGASGAVAFHESGETVSIAPEKREDGADGEIVDTVGAGDAFSAMVMLGLLRGWSLPTIMKKAQAFASRVCRLRGAISLEPGFYDMD</sequence>
<dbReference type="EMBL" id="CAADGH010000008">
    <property type="protein sequence ID" value="VFK74677.1"/>
    <property type="molecule type" value="Genomic_DNA"/>
</dbReference>